<feature type="signal peptide" evidence="11">
    <location>
        <begin position="1"/>
        <end position="31"/>
    </location>
</feature>
<evidence type="ECO:0000256" key="9">
    <source>
        <dbReference type="SAM" id="MobiDB-lite"/>
    </source>
</evidence>
<feature type="compositionally biased region" description="Basic and acidic residues" evidence="9">
    <location>
        <begin position="157"/>
        <end position="170"/>
    </location>
</feature>
<evidence type="ECO:0000256" key="1">
    <source>
        <dbReference type="ARBA" id="ARBA00004653"/>
    </source>
</evidence>
<evidence type="ECO:0000256" key="11">
    <source>
        <dbReference type="SAM" id="SignalP"/>
    </source>
</evidence>
<keyword evidence="3 11" id="KW-0732">Signal</keyword>
<evidence type="ECO:0000256" key="2">
    <source>
        <dbReference type="ARBA" id="ARBA00022692"/>
    </source>
</evidence>
<dbReference type="Pfam" id="PF06814">
    <property type="entry name" value="GOST_TM"/>
    <property type="match status" value="1"/>
</dbReference>
<sequence length="594" mass="67011">MAAMRWKRSGAALTAAVRLLFLLLLSGPALGGARSELGRWPVTVGSDRLQTRFPLRKTMFNNTLIFLKLAHDACVTPVNLSIAWYLRTSRCYDEFFEMNDEAARKYFNSSKEEVKGGEGSYVTHPSSFMECDKKTLRGQLELKSCEQPIKLKPFAKSPEKEVTPTDDKKAHATVSTVTASGKQKAAAHQKGGGSESQTRATNSSCVAQGAVAQTWEDAPYLFILEVQVKGQSSGSSDNSNWRLTLEVDMIGPYGYISATEWPLMIFYMVMCIVYVLYSAVWLLLLVWYWRELLRIQYWIGGVILLGMLEKAVFYAEFQSIRYQGVSVNGAVVFAELLSALKRTLARTLVILAALGYGIVKPRLGSTSNQVVGIGVLYLLFSSVEGVLRVTVENPGRAMTICEISLALIDSCIVWWIFISLSQTMKLLKLRRNLVKLSLYRHFTNILIFAVITSIIFIIWATKTFRFTDCQSDWREMWIQDGFWRFLFSILLLVIMFLWRPSANNQRYAYSPLVDECDDDEEGEQLISEAFEGMKIRTIKSESNGLGAGKPNRMDEDLKWVEENIPSSLTDVALPTLLDSDEEIMMTKSEISKME</sequence>
<evidence type="ECO:0000256" key="10">
    <source>
        <dbReference type="SAM" id="Phobius"/>
    </source>
</evidence>
<dbReference type="Pfam" id="PF21901">
    <property type="entry name" value="TMEM87A-B_GOLD"/>
    <property type="match status" value="1"/>
</dbReference>
<name>V9KND0_CALMI</name>
<feature type="transmembrane region" description="Helical" evidence="10">
    <location>
        <begin position="441"/>
        <end position="461"/>
    </location>
</feature>
<organism evidence="14">
    <name type="scientific">Callorhinchus milii</name>
    <name type="common">Ghost shark</name>
    <dbReference type="NCBI Taxonomy" id="7868"/>
    <lineage>
        <taxon>Eukaryota</taxon>
        <taxon>Metazoa</taxon>
        <taxon>Chordata</taxon>
        <taxon>Craniata</taxon>
        <taxon>Vertebrata</taxon>
        <taxon>Chondrichthyes</taxon>
        <taxon>Holocephali</taxon>
        <taxon>Chimaeriformes</taxon>
        <taxon>Callorhinchidae</taxon>
        <taxon>Callorhinchus</taxon>
    </lineage>
</organism>
<keyword evidence="2 10" id="KW-0812">Transmembrane</keyword>
<evidence type="ECO:0000259" key="12">
    <source>
        <dbReference type="Pfam" id="PF06814"/>
    </source>
</evidence>
<evidence type="ECO:0000256" key="5">
    <source>
        <dbReference type="ARBA" id="ARBA00023034"/>
    </source>
</evidence>
<dbReference type="AlphaFoldDB" id="V9KND0"/>
<dbReference type="InterPro" id="IPR054101">
    <property type="entry name" value="TMEM87A/B_GOLD"/>
</dbReference>
<dbReference type="InterPro" id="IPR053937">
    <property type="entry name" value="GOST_TM"/>
</dbReference>
<evidence type="ECO:0000256" key="6">
    <source>
        <dbReference type="ARBA" id="ARBA00023136"/>
    </source>
</evidence>
<dbReference type="InterPro" id="IPR009637">
    <property type="entry name" value="GPR107/GPR108-like"/>
</dbReference>
<accession>V9KND0</accession>
<feature type="domain" description="GOST seven transmembrane" evidence="12">
    <location>
        <begin position="262"/>
        <end position="505"/>
    </location>
</feature>
<feature type="transmembrane region" description="Helical" evidence="10">
    <location>
        <begin position="397"/>
        <end position="420"/>
    </location>
</feature>
<feature type="region of interest" description="Disordered" evidence="9">
    <location>
        <begin position="155"/>
        <end position="200"/>
    </location>
</feature>
<evidence type="ECO:0000313" key="14">
    <source>
        <dbReference type="EMBL" id="AFO99707.1"/>
    </source>
</evidence>
<dbReference type="PANTHER" id="PTHR21229">
    <property type="entry name" value="LUNG SEVEN TRANSMEMBRANE RECEPTOR"/>
    <property type="match status" value="1"/>
</dbReference>
<keyword evidence="4 10" id="KW-1133">Transmembrane helix</keyword>
<evidence type="ECO:0000256" key="3">
    <source>
        <dbReference type="ARBA" id="ARBA00022729"/>
    </source>
</evidence>
<feature type="domain" description="TMEM87A/B GOLD" evidence="13">
    <location>
        <begin position="36"/>
        <end position="227"/>
    </location>
</feature>
<feature type="transmembrane region" description="Helical" evidence="10">
    <location>
        <begin position="371"/>
        <end position="391"/>
    </location>
</feature>
<comment type="similarity">
    <text evidence="8">Belongs to the LU7TM family. TMEM87 subfamily.</text>
</comment>
<comment type="subcellular location">
    <subcellularLocation>
        <location evidence="1">Golgi apparatus membrane</location>
        <topology evidence="1">Multi-pass membrane protein</topology>
    </subcellularLocation>
</comment>
<keyword evidence="6 10" id="KW-0472">Membrane</keyword>
<dbReference type="PANTHER" id="PTHR21229:SF52">
    <property type="entry name" value="TRANSMEMBRANE PROTEIN 87A PRECURSOR"/>
    <property type="match status" value="1"/>
</dbReference>
<feature type="chain" id="PRO_5004778201" evidence="11">
    <location>
        <begin position="32"/>
        <end position="594"/>
    </location>
</feature>
<protein>
    <submittedName>
        <fullName evidence="14">Transmembrane protein 87A</fullName>
    </submittedName>
</protein>
<dbReference type="GO" id="GO:0042147">
    <property type="term" value="P:retrograde transport, endosome to Golgi"/>
    <property type="evidence" value="ECO:0007669"/>
    <property type="project" value="TreeGrafter"/>
</dbReference>
<keyword evidence="5" id="KW-0333">Golgi apparatus</keyword>
<proteinExistence type="evidence at transcript level"/>
<dbReference type="GO" id="GO:0005829">
    <property type="term" value="C:cytosol"/>
    <property type="evidence" value="ECO:0007669"/>
    <property type="project" value="GOC"/>
</dbReference>
<reference evidence="14" key="1">
    <citation type="journal article" date="2014" name="Nature">
        <title>Elephant shark genome provides unique insights into gnathostome evolution.</title>
        <authorList>
            <consortium name="International Elephant Shark Genome Sequencing Consortium"/>
            <person name="Venkatesh B."/>
            <person name="Lee A.P."/>
            <person name="Ravi V."/>
            <person name="Maurya A.K."/>
            <person name="Lian M.M."/>
            <person name="Swann J.B."/>
            <person name="Ohta Y."/>
            <person name="Flajnik M.F."/>
            <person name="Sutoh Y."/>
            <person name="Kasahara M."/>
            <person name="Hoon S."/>
            <person name="Gangu V."/>
            <person name="Roy S.W."/>
            <person name="Irimia M."/>
            <person name="Korzh V."/>
            <person name="Kondrychyn I."/>
            <person name="Lim Z.W."/>
            <person name="Tay B.H."/>
            <person name="Tohari S."/>
            <person name="Kong K.W."/>
            <person name="Ho S."/>
            <person name="Lorente-Galdos B."/>
            <person name="Quilez J."/>
            <person name="Marques-Bonet T."/>
            <person name="Raney B.J."/>
            <person name="Ingham P.W."/>
            <person name="Tay A."/>
            <person name="Hillier L.W."/>
            <person name="Minx P."/>
            <person name="Boehm T."/>
            <person name="Wilson R.K."/>
            <person name="Brenner S."/>
            <person name="Warren W.C."/>
        </authorList>
    </citation>
    <scope>NUCLEOTIDE SEQUENCE</scope>
    <source>
        <tissue evidence="14">Intestine</tissue>
    </source>
</reference>
<dbReference type="EMBL" id="JW867190">
    <property type="protein sequence ID" value="AFO99707.1"/>
    <property type="molecule type" value="mRNA"/>
</dbReference>
<evidence type="ECO:0000256" key="7">
    <source>
        <dbReference type="ARBA" id="ARBA00023180"/>
    </source>
</evidence>
<feature type="transmembrane region" description="Helical" evidence="10">
    <location>
        <begin position="265"/>
        <end position="289"/>
    </location>
</feature>
<feature type="transmembrane region" description="Helical" evidence="10">
    <location>
        <begin position="295"/>
        <end position="313"/>
    </location>
</feature>
<evidence type="ECO:0000259" key="13">
    <source>
        <dbReference type="Pfam" id="PF21901"/>
    </source>
</evidence>
<feature type="transmembrane region" description="Helical" evidence="10">
    <location>
        <begin position="481"/>
        <end position="498"/>
    </location>
</feature>
<keyword evidence="7" id="KW-0325">Glycoprotein</keyword>
<evidence type="ECO:0000256" key="8">
    <source>
        <dbReference type="ARBA" id="ARBA00044946"/>
    </source>
</evidence>
<evidence type="ECO:0000256" key="4">
    <source>
        <dbReference type="ARBA" id="ARBA00022989"/>
    </source>
</evidence>
<dbReference type="GO" id="GO:0000139">
    <property type="term" value="C:Golgi membrane"/>
    <property type="evidence" value="ECO:0007669"/>
    <property type="project" value="UniProtKB-SubCell"/>
</dbReference>